<keyword evidence="2" id="KW-1185">Reference proteome</keyword>
<dbReference type="Proteomes" id="UP000271554">
    <property type="component" value="Chromosome"/>
</dbReference>
<name>A0A387H4L2_9ACTN</name>
<dbReference type="KEGG" id="shun:DWB77_00744"/>
<evidence type="ECO:0000313" key="2">
    <source>
        <dbReference type="Proteomes" id="UP000271554"/>
    </source>
</evidence>
<evidence type="ECO:0000313" key="1">
    <source>
        <dbReference type="EMBL" id="AYG78636.1"/>
    </source>
</evidence>
<proteinExistence type="predicted"/>
<reference evidence="1 2" key="1">
    <citation type="submission" date="2018-10" db="EMBL/GenBank/DDBJ databases">
        <title>Relationship between Morphology and Antimicrobial Activity in Streptomyces.</title>
        <authorList>
            <person name="Kang H.J."/>
            <person name="Kim S.B."/>
        </authorList>
    </citation>
    <scope>NUCLEOTIDE SEQUENCE [LARGE SCALE GENOMIC DNA]</scope>
    <source>
        <strain evidence="1 2">BH38</strain>
    </source>
</reference>
<accession>A0A387H4L2</accession>
<dbReference type="EMBL" id="CP032698">
    <property type="protein sequence ID" value="AYG78636.1"/>
    <property type="molecule type" value="Genomic_DNA"/>
</dbReference>
<dbReference type="RefSeq" id="WP_246033395.1">
    <property type="nucleotide sequence ID" value="NZ_CP032698.1"/>
</dbReference>
<organism evidence="1 2">
    <name type="scientific">Streptomyces hundungensis</name>
    <dbReference type="NCBI Taxonomy" id="1077946"/>
    <lineage>
        <taxon>Bacteria</taxon>
        <taxon>Bacillati</taxon>
        <taxon>Actinomycetota</taxon>
        <taxon>Actinomycetes</taxon>
        <taxon>Kitasatosporales</taxon>
        <taxon>Streptomycetaceae</taxon>
        <taxon>Streptomyces</taxon>
    </lineage>
</organism>
<sequence>MTDVTSVTGEQDVYWDELATHHWGHRPGRFIVPVPFSAAWAHELVVKAAEPFRAGTVYGALPKVRLHTSRGWLGAPGRLLPGAGDTSAERYLARAERELALPGLLLSVHRPLHLDYALWAAVRDALAGLWRTVGWPCLPVEAELTEARGFTWDRGMGVPSEHAVLLWVLEGNLEVTLWPGTEGEPMQLAASAGELLYWPDGYRSQERHAERCVTLRVHVPRASRLATTAVRTFLADAVHDRLGRDGSVPLLPFPAPAASDGGAPVAQVLTQVGEAAGAVMKDEHLARALRVRWAALRSAAGLDPAPPPRPTAPPAPGRRIEVVRDIVRIPDGPNRWIWAAEGHAFPVGGSSGARLAEQLIPGRQLTITQLCRSVGADEHNTAVLALVTKLAGLRAVELLDEETRR</sequence>
<protein>
    <submittedName>
        <fullName evidence="1">Uncharacterized protein</fullName>
    </submittedName>
</protein>
<dbReference type="AlphaFoldDB" id="A0A387H4L2"/>
<gene>
    <name evidence="1" type="ORF">DWB77_00744</name>
</gene>